<evidence type="ECO:0000313" key="2">
    <source>
        <dbReference type="Proteomes" id="UP000807353"/>
    </source>
</evidence>
<gene>
    <name evidence="1" type="ORF">BDZ94DRAFT_1295230</name>
</gene>
<keyword evidence="2" id="KW-1185">Reference proteome</keyword>
<name>A0A9P5YFW3_9AGAR</name>
<evidence type="ECO:0000313" key="1">
    <source>
        <dbReference type="EMBL" id="KAF9467101.1"/>
    </source>
</evidence>
<comment type="caution">
    <text evidence="1">The sequence shown here is derived from an EMBL/GenBank/DDBJ whole genome shotgun (WGS) entry which is preliminary data.</text>
</comment>
<reference evidence="1" key="1">
    <citation type="submission" date="2020-11" db="EMBL/GenBank/DDBJ databases">
        <authorList>
            <consortium name="DOE Joint Genome Institute"/>
            <person name="Ahrendt S."/>
            <person name="Riley R."/>
            <person name="Andreopoulos W."/>
            <person name="Labutti K."/>
            <person name="Pangilinan J."/>
            <person name="Ruiz-Duenas F.J."/>
            <person name="Barrasa J.M."/>
            <person name="Sanchez-Garcia M."/>
            <person name="Camarero S."/>
            <person name="Miyauchi S."/>
            <person name="Serrano A."/>
            <person name="Linde D."/>
            <person name="Babiker R."/>
            <person name="Drula E."/>
            <person name="Ayuso-Fernandez I."/>
            <person name="Pacheco R."/>
            <person name="Padilla G."/>
            <person name="Ferreira P."/>
            <person name="Barriuso J."/>
            <person name="Kellner H."/>
            <person name="Castanera R."/>
            <person name="Alfaro M."/>
            <person name="Ramirez L."/>
            <person name="Pisabarro A.G."/>
            <person name="Kuo A."/>
            <person name="Tritt A."/>
            <person name="Lipzen A."/>
            <person name="He G."/>
            <person name="Yan M."/>
            <person name="Ng V."/>
            <person name="Cullen D."/>
            <person name="Martin F."/>
            <person name="Rosso M.-N."/>
            <person name="Henrissat B."/>
            <person name="Hibbett D."/>
            <person name="Martinez A.T."/>
            <person name="Grigoriev I.V."/>
        </authorList>
    </citation>
    <scope>NUCLEOTIDE SEQUENCE</scope>
    <source>
        <strain evidence="1">CBS 247.69</strain>
    </source>
</reference>
<sequence>MFGGVDIRLGALVLWKAIENTRKIMSKEFIYIITIDTAALGVRNTSRAWGKALWGIGFKCVNGASGGSDASTKRKKEGIQDEIGRTTEQALYTVSIPCGKAWKDGLYSLLKRKDNEPGCIYKDDMKLVPMRPMLRTLKASIRAPHQRVHTEKRVFLSGYQLLEYKSHSQVNDCGIGSFTRSDPKIHKYSKRVKRPSDYLQLAIDSNTLDDGWFDELLNSEPEDPSLLLGGITNVKKTTLYTIKDSKMIFPSFLTENWAKFAEEEDQLDYPSYICIPELVFSQHKNEVYFFPQFFRQPIAKLMWRSQDAYRELWEQEKMTMGLRILDIVRGFMNSVI</sequence>
<protein>
    <submittedName>
        <fullName evidence="1">Uncharacterized protein</fullName>
    </submittedName>
</protein>
<dbReference type="AlphaFoldDB" id="A0A9P5YFW3"/>
<accession>A0A9P5YFW3</accession>
<organism evidence="1 2">
    <name type="scientific">Collybia nuda</name>
    <dbReference type="NCBI Taxonomy" id="64659"/>
    <lineage>
        <taxon>Eukaryota</taxon>
        <taxon>Fungi</taxon>
        <taxon>Dikarya</taxon>
        <taxon>Basidiomycota</taxon>
        <taxon>Agaricomycotina</taxon>
        <taxon>Agaricomycetes</taxon>
        <taxon>Agaricomycetidae</taxon>
        <taxon>Agaricales</taxon>
        <taxon>Tricholomatineae</taxon>
        <taxon>Clitocybaceae</taxon>
        <taxon>Collybia</taxon>
    </lineage>
</organism>
<dbReference type="Proteomes" id="UP000807353">
    <property type="component" value="Unassembled WGS sequence"/>
</dbReference>
<dbReference type="EMBL" id="MU150238">
    <property type="protein sequence ID" value="KAF9467101.1"/>
    <property type="molecule type" value="Genomic_DNA"/>
</dbReference>
<proteinExistence type="predicted"/>